<keyword evidence="1" id="KW-0472">Membrane</keyword>
<keyword evidence="1" id="KW-1133">Transmembrane helix</keyword>
<accession>A0A9W4B8H3</accession>
<dbReference type="AlphaFoldDB" id="A0A9W4B8H3"/>
<evidence type="ECO:0000313" key="3">
    <source>
        <dbReference type="Proteomes" id="UP000465785"/>
    </source>
</evidence>
<dbReference type="KEGG" id="mgau:MGALJ_57450"/>
<dbReference type="EMBL" id="AP022601">
    <property type="protein sequence ID" value="BBY96076.1"/>
    <property type="molecule type" value="Genomic_DNA"/>
</dbReference>
<sequence>MKYMGSRSRLGDADTGGTRGLRRVIVTAGLVLLALILILVAIYAGAFLILAPMMQ</sequence>
<reference evidence="2 3" key="1">
    <citation type="journal article" date="2019" name="Emerg. Microbes Infect.">
        <title>Comprehensive subspecies identification of 175 nontuberculous mycobacteria species based on 7547 genomic profiles.</title>
        <authorList>
            <person name="Matsumoto Y."/>
            <person name="Kinjo T."/>
            <person name="Motooka D."/>
            <person name="Nabeya D."/>
            <person name="Jung N."/>
            <person name="Uechi K."/>
            <person name="Horii T."/>
            <person name="Iida T."/>
            <person name="Fujita J."/>
            <person name="Nakamura S."/>
        </authorList>
    </citation>
    <scope>NUCLEOTIDE SEQUENCE [LARGE SCALE GENOMIC DNA]</scope>
    <source>
        <strain evidence="2 3">JCM 6399</strain>
    </source>
</reference>
<evidence type="ECO:0000313" key="2">
    <source>
        <dbReference type="EMBL" id="BBY96076.1"/>
    </source>
</evidence>
<proteinExistence type="predicted"/>
<feature type="transmembrane region" description="Helical" evidence="1">
    <location>
        <begin position="24"/>
        <end position="51"/>
    </location>
</feature>
<dbReference type="Proteomes" id="UP000465785">
    <property type="component" value="Chromosome"/>
</dbReference>
<keyword evidence="3" id="KW-1185">Reference proteome</keyword>
<dbReference type="RefSeq" id="WP_174262188.1">
    <property type="nucleotide sequence ID" value="NZ_AP022601.1"/>
</dbReference>
<organism evidence="2 3">
    <name type="scientific">Mycobacterium gallinarum</name>
    <dbReference type="NCBI Taxonomy" id="39689"/>
    <lineage>
        <taxon>Bacteria</taxon>
        <taxon>Bacillati</taxon>
        <taxon>Actinomycetota</taxon>
        <taxon>Actinomycetes</taxon>
        <taxon>Mycobacteriales</taxon>
        <taxon>Mycobacteriaceae</taxon>
        <taxon>Mycobacterium</taxon>
    </lineage>
</organism>
<evidence type="ECO:0000256" key="1">
    <source>
        <dbReference type="SAM" id="Phobius"/>
    </source>
</evidence>
<gene>
    <name evidence="2" type="ORF">MGALJ_57450</name>
</gene>
<protein>
    <submittedName>
        <fullName evidence="2">Uncharacterized protein</fullName>
    </submittedName>
</protein>
<name>A0A9W4B8H3_9MYCO</name>
<keyword evidence="1" id="KW-0812">Transmembrane</keyword>